<accession>A0A0C2IWX0</accession>
<organism evidence="1 2">
    <name type="scientific">Thelohanellus kitauei</name>
    <name type="common">Myxosporean</name>
    <dbReference type="NCBI Taxonomy" id="669202"/>
    <lineage>
        <taxon>Eukaryota</taxon>
        <taxon>Metazoa</taxon>
        <taxon>Cnidaria</taxon>
        <taxon>Myxozoa</taxon>
        <taxon>Myxosporea</taxon>
        <taxon>Bivalvulida</taxon>
        <taxon>Platysporina</taxon>
        <taxon>Myxobolidae</taxon>
        <taxon>Thelohanellus</taxon>
    </lineage>
</organism>
<proteinExistence type="predicted"/>
<dbReference type="Proteomes" id="UP000031668">
    <property type="component" value="Unassembled WGS sequence"/>
</dbReference>
<keyword evidence="2" id="KW-1185">Reference proteome</keyword>
<dbReference type="AlphaFoldDB" id="A0A0C2IWX0"/>
<evidence type="ECO:0000313" key="1">
    <source>
        <dbReference type="EMBL" id="KII69844.1"/>
    </source>
</evidence>
<name>A0A0C2IWX0_THEKT</name>
<reference evidence="1 2" key="1">
    <citation type="journal article" date="2014" name="Genome Biol. Evol.">
        <title>The genome of the myxosporean Thelohanellus kitauei shows adaptations to nutrient acquisition within its fish host.</title>
        <authorList>
            <person name="Yang Y."/>
            <person name="Xiong J."/>
            <person name="Zhou Z."/>
            <person name="Huo F."/>
            <person name="Miao W."/>
            <person name="Ran C."/>
            <person name="Liu Y."/>
            <person name="Zhang J."/>
            <person name="Feng J."/>
            <person name="Wang M."/>
            <person name="Wang M."/>
            <person name="Wang L."/>
            <person name="Yao B."/>
        </authorList>
    </citation>
    <scope>NUCLEOTIDE SEQUENCE [LARGE SCALE GENOMIC DNA]</scope>
    <source>
        <strain evidence="1">Wuqing</strain>
    </source>
</reference>
<sequence>MVIKYHVRVPNQLETHPSVLVRLEVFDTSHQNLNLIMNLSLGCWRMPCSKFYKIMEFSPKIVYDNNGKIDLKNDGEDIDNNYCSRDKPYPKTILGEVGNVYQNLGCQKMCIEQNAQDCEYYKRWNVEAIKSCYSTTTGVNIPINRSSGLNSTLQNMYYFGKWDRPCTLIKIKQSNLVRMKLRMEHIWEVW</sequence>
<gene>
    <name evidence="1" type="ORF">RF11_13070</name>
</gene>
<dbReference type="EMBL" id="JWZT01002267">
    <property type="protein sequence ID" value="KII69844.1"/>
    <property type="molecule type" value="Genomic_DNA"/>
</dbReference>
<protein>
    <submittedName>
        <fullName evidence="1">Uncharacterized protein</fullName>
    </submittedName>
</protein>
<evidence type="ECO:0000313" key="2">
    <source>
        <dbReference type="Proteomes" id="UP000031668"/>
    </source>
</evidence>
<comment type="caution">
    <text evidence="1">The sequence shown here is derived from an EMBL/GenBank/DDBJ whole genome shotgun (WGS) entry which is preliminary data.</text>
</comment>